<evidence type="ECO:0000313" key="1">
    <source>
        <dbReference type="EMBL" id="GBP72787.1"/>
    </source>
</evidence>
<sequence length="264" mass="28741">MHDAISSSPTPTQTHSTNSRFCKITSAEELPAHPAANHSDPLLQSAVSYEAPLPHHFIQRSLGADISNITTLYGHRCAPRAPDTPLGDSARAESPCDFLCRDVHLVAPIGQSCADGILCRSAAINKIRKPQYVGATDNRQPTCCFGDFLVCQSRTHPRTWVRGSALSFLSTSPRKEKKNGLTNKAARRPRGNLAPLPVSYFSRTIFFPSAAAIVLIKQTLNGDWCSSGRVAREVGVVYWALGGNFVSLLKSYHLLSTGYWGTYA</sequence>
<proteinExistence type="predicted"/>
<reference evidence="1 2" key="1">
    <citation type="journal article" date="2019" name="Commun. Biol.">
        <title>The bagworm genome reveals a unique fibroin gene that provides high tensile strength.</title>
        <authorList>
            <person name="Kono N."/>
            <person name="Nakamura H."/>
            <person name="Ohtoshi R."/>
            <person name="Tomita M."/>
            <person name="Numata K."/>
            <person name="Arakawa K."/>
        </authorList>
    </citation>
    <scope>NUCLEOTIDE SEQUENCE [LARGE SCALE GENOMIC DNA]</scope>
</reference>
<name>A0A4C1YEA9_EUMVA</name>
<dbReference type="AlphaFoldDB" id="A0A4C1YEA9"/>
<protein>
    <submittedName>
        <fullName evidence="1">Uncharacterized protein</fullName>
    </submittedName>
</protein>
<keyword evidence="2" id="KW-1185">Reference proteome</keyword>
<organism evidence="1 2">
    <name type="scientific">Eumeta variegata</name>
    <name type="common">Bagworm moth</name>
    <name type="synonym">Eumeta japonica</name>
    <dbReference type="NCBI Taxonomy" id="151549"/>
    <lineage>
        <taxon>Eukaryota</taxon>
        <taxon>Metazoa</taxon>
        <taxon>Ecdysozoa</taxon>
        <taxon>Arthropoda</taxon>
        <taxon>Hexapoda</taxon>
        <taxon>Insecta</taxon>
        <taxon>Pterygota</taxon>
        <taxon>Neoptera</taxon>
        <taxon>Endopterygota</taxon>
        <taxon>Lepidoptera</taxon>
        <taxon>Glossata</taxon>
        <taxon>Ditrysia</taxon>
        <taxon>Tineoidea</taxon>
        <taxon>Psychidae</taxon>
        <taxon>Oiketicinae</taxon>
        <taxon>Eumeta</taxon>
    </lineage>
</organism>
<accession>A0A4C1YEA9</accession>
<gene>
    <name evidence="1" type="ORF">EVAR_4671_1</name>
</gene>
<evidence type="ECO:0000313" key="2">
    <source>
        <dbReference type="Proteomes" id="UP000299102"/>
    </source>
</evidence>
<dbReference type="Proteomes" id="UP000299102">
    <property type="component" value="Unassembled WGS sequence"/>
</dbReference>
<dbReference type="EMBL" id="BGZK01001156">
    <property type="protein sequence ID" value="GBP72787.1"/>
    <property type="molecule type" value="Genomic_DNA"/>
</dbReference>
<comment type="caution">
    <text evidence="1">The sequence shown here is derived from an EMBL/GenBank/DDBJ whole genome shotgun (WGS) entry which is preliminary data.</text>
</comment>